<comment type="caution">
    <text evidence="2">The sequence shown here is derived from an EMBL/GenBank/DDBJ whole genome shotgun (WGS) entry which is preliminary data.</text>
</comment>
<organism evidence="2 3">
    <name type="scientific">Rhodofomes roseus</name>
    <dbReference type="NCBI Taxonomy" id="34475"/>
    <lineage>
        <taxon>Eukaryota</taxon>
        <taxon>Fungi</taxon>
        <taxon>Dikarya</taxon>
        <taxon>Basidiomycota</taxon>
        <taxon>Agaricomycotina</taxon>
        <taxon>Agaricomycetes</taxon>
        <taxon>Polyporales</taxon>
        <taxon>Rhodofomes</taxon>
    </lineage>
</organism>
<dbReference type="EMBL" id="SEKV01000507">
    <property type="protein sequence ID" value="TFY56409.1"/>
    <property type="molecule type" value="Genomic_DNA"/>
</dbReference>
<protein>
    <submittedName>
        <fullName evidence="2">Uncharacterized protein</fullName>
    </submittedName>
</protein>
<evidence type="ECO:0000256" key="1">
    <source>
        <dbReference type="SAM" id="MobiDB-lite"/>
    </source>
</evidence>
<name>A0A4Y9Y6H0_9APHY</name>
<feature type="region of interest" description="Disordered" evidence="1">
    <location>
        <begin position="1"/>
        <end position="46"/>
    </location>
</feature>
<proteinExistence type="predicted"/>
<evidence type="ECO:0000313" key="2">
    <source>
        <dbReference type="EMBL" id="TFY56409.1"/>
    </source>
</evidence>
<accession>A0A4Y9Y6H0</accession>
<dbReference type="AlphaFoldDB" id="A0A4Y9Y6H0"/>
<dbReference type="Proteomes" id="UP000298390">
    <property type="component" value="Unassembled WGS sequence"/>
</dbReference>
<feature type="compositionally biased region" description="Acidic residues" evidence="1">
    <location>
        <begin position="24"/>
        <end position="33"/>
    </location>
</feature>
<reference evidence="2 3" key="1">
    <citation type="submission" date="2019-01" db="EMBL/GenBank/DDBJ databases">
        <title>Genome sequencing of the rare red list fungi Fomitopsis rosea.</title>
        <authorList>
            <person name="Buettner E."/>
            <person name="Kellner H."/>
        </authorList>
    </citation>
    <scope>NUCLEOTIDE SEQUENCE [LARGE SCALE GENOMIC DNA]</scope>
    <source>
        <strain evidence="2 3">DSM 105464</strain>
    </source>
</reference>
<evidence type="ECO:0000313" key="3">
    <source>
        <dbReference type="Proteomes" id="UP000298390"/>
    </source>
</evidence>
<gene>
    <name evidence="2" type="ORF">EVJ58_g7664</name>
</gene>
<sequence length="67" mass="7672">MDTSVADEGVLLEDDAQVLGAAEADADTSESNEPESRAEQYADEEFERDIKIRFKRPTYTKYEHYQP</sequence>